<evidence type="ECO:0000313" key="10">
    <source>
        <dbReference type="Proteomes" id="UP000192813"/>
    </source>
</evidence>
<organism evidence="9 10">
    <name type="scientific">Aerococcus viridans</name>
    <dbReference type="NCBI Taxonomy" id="1377"/>
    <lineage>
        <taxon>Bacteria</taxon>
        <taxon>Bacillati</taxon>
        <taxon>Bacillota</taxon>
        <taxon>Bacilli</taxon>
        <taxon>Lactobacillales</taxon>
        <taxon>Aerococcaceae</taxon>
        <taxon>Aerococcus</taxon>
    </lineage>
</organism>
<dbReference type="NCBIfam" id="TIGR00731">
    <property type="entry name" value="bL25_bact_ctc"/>
    <property type="match status" value="1"/>
</dbReference>
<keyword evidence="1 5" id="KW-0699">rRNA-binding</keyword>
<dbReference type="PANTHER" id="PTHR33284:SF1">
    <property type="entry name" value="RIBOSOMAL PROTEIN L25_GLN-TRNA SYNTHETASE, ANTI-CODON-BINDING DOMAIN-CONTAINING PROTEIN"/>
    <property type="match status" value="1"/>
</dbReference>
<proteinExistence type="inferred from homology"/>
<dbReference type="Gene3D" id="2.40.240.10">
    <property type="entry name" value="Ribosomal Protein L25, Chain P"/>
    <property type="match status" value="1"/>
</dbReference>
<sequence>MKFTAQKRDGAGTSAAKQLRKEDLVPGVVYASDMEPTNISLSVSDVEQIRRELGLNSVFDLELDGKTHTVYVREISQSALKPTIYNISLQAIKKGQKLEMPLSIVIVNEDALADQEGVASTTTLEINVVADPATAPDSVEVDVTGLAIGDSVTAGDLKLASDIELVTDAEEVVVAISAPVEEPEEVDPDAEVAEPELIDEKEGQIVEDTEN</sequence>
<dbReference type="Pfam" id="PF14693">
    <property type="entry name" value="Ribosomal_TL5_C"/>
    <property type="match status" value="1"/>
</dbReference>
<dbReference type="InterPro" id="IPR037121">
    <property type="entry name" value="Ribosomal_bL25_C"/>
</dbReference>
<dbReference type="GO" id="GO:0006412">
    <property type="term" value="P:translation"/>
    <property type="evidence" value="ECO:0007669"/>
    <property type="project" value="UniProtKB-UniRule"/>
</dbReference>
<keyword evidence="3 5" id="KW-0689">Ribosomal protein</keyword>
<feature type="region of interest" description="Disordered" evidence="6">
    <location>
        <begin position="178"/>
        <end position="211"/>
    </location>
</feature>
<dbReference type="Gene3D" id="2.170.120.20">
    <property type="entry name" value="Ribosomal protein L25, beta domain"/>
    <property type="match status" value="1"/>
</dbReference>
<evidence type="ECO:0000313" key="9">
    <source>
        <dbReference type="EMBL" id="PNL91865.1"/>
    </source>
</evidence>
<comment type="caution">
    <text evidence="9">The sequence shown here is derived from an EMBL/GenBank/DDBJ whole genome shotgun (WGS) entry which is preliminary data.</text>
</comment>
<evidence type="ECO:0000259" key="8">
    <source>
        <dbReference type="Pfam" id="PF14693"/>
    </source>
</evidence>
<evidence type="ECO:0000256" key="3">
    <source>
        <dbReference type="ARBA" id="ARBA00022980"/>
    </source>
</evidence>
<dbReference type="RefSeq" id="WP_083069179.1">
    <property type="nucleotide sequence ID" value="NZ_CBCPHS010000009.1"/>
</dbReference>
<dbReference type="InterPro" id="IPR001021">
    <property type="entry name" value="Ribosomal_bL25_long"/>
</dbReference>
<dbReference type="GO" id="GO:0003735">
    <property type="term" value="F:structural constituent of ribosome"/>
    <property type="evidence" value="ECO:0007669"/>
    <property type="project" value="InterPro"/>
</dbReference>
<dbReference type="EMBL" id="NBTM02000001">
    <property type="protein sequence ID" value="PNL91865.1"/>
    <property type="molecule type" value="Genomic_DNA"/>
</dbReference>
<dbReference type="PANTHER" id="PTHR33284">
    <property type="entry name" value="RIBOSOMAL PROTEIN L25/GLN-TRNA SYNTHETASE, ANTI-CODON-BINDING DOMAIN-CONTAINING PROTEIN"/>
    <property type="match status" value="1"/>
</dbReference>
<feature type="domain" description="Large ribosomal subunit protein bL25 L25" evidence="7">
    <location>
        <begin position="4"/>
        <end position="89"/>
    </location>
</feature>
<dbReference type="InterPro" id="IPR011035">
    <property type="entry name" value="Ribosomal_bL25/Gln-tRNA_synth"/>
</dbReference>
<dbReference type="Proteomes" id="UP000192813">
    <property type="component" value="Unassembled WGS sequence"/>
</dbReference>
<comment type="function">
    <text evidence="5">This is one of the proteins that binds to the 5S RNA in the ribosome where it forms part of the central protuberance.</text>
</comment>
<dbReference type="GO" id="GO:0022625">
    <property type="term" value="C:cytosolic large ribosomal subunit"/>
    <property type="evidence" value="ECO:0007669"/>
    <property type="project" value="TreeGrafter"/>
</dbReference>
<dbReference type="GO" id="GO:0008097">
    <property type="term" value="F:5S rRNA binding"/>
    <property type="evidence" value="ECO:0007669"/>
    <property type="project" value="InterPro"/>
</dbReference>
<name>A0A2J9PNE7_9LACT</name>
<dbReference type="InterPro" id="IPR020930">
    <property type="entry name" value="Ribosomal_uL5_bac-type"/>
</dbReference>
<keyword evidence="2 5" id="KW-0694">RNA-binding</keyword>
<dbReference type="InterPro" id="IPR020056">
    <property type="entry name" value="Rbsml_bL25/Gln-tRNA_synth_N"/>
</dbReference>
<evidence type="ECO:0000256" key="1">
    <source>
        <dbReference type="ARBA" id="ARBA00022730"/>
    </source>
</evidence>
<dbReference type="CDD" id="cd00495">
    <property type="entry name" value="Ribosomal_L25_TL5_CTC"/>
    <property type="match status" value="1"/>
</dbReference>
<dbReference type="SUPFAM" id="SSF50715">
    <property type="entry name" value="Ribosomal protein L25-like"/>
    <property type="match status" value="1"/>
</dbReference>
<dbReference type="InterPro" id="IPR029751">
    <property type="entry name" value="Ribosomal_L25_dom"/>
</dbReference>
<evidence type="ECO:0000259" key="7">
    <source>
        <dbReference type="Pfam" id="PF01386"/>
    </source>
</evidence>
<accession>A0A2J9PNE7</accession>
<keyword evidence="4 5" id="KW-0687">Ribonucleoprotein</keyword>
<dbReference type="Pfam" id="PF01386">
    <property type="entry name" value="Ribosomal_L25p"/>
    <property type="match status" value="1"/>
</dbReference>
<comment type="similarity">
    <text evidence="5">Belongs to the bacterial ribosomal protein bL25 family. CTC subfamily.</text>
</comment>
<evidence type="ECO:0000256" key="5">
    <source>
        <dbReference type="HAMAP-Rule" id="MF_01334"/>
    </source>
</evidence>
<dbReference type="HAMAP" id="MF_01334">
    <property type="entry name" value="Ribosomal_bL25_CTC"/>
    <property type="match status" value="1"/>
</dbReference>
<dbReference type="InterPro" id="IPR020057">
    <property type="entry name" value="Ribosomal_bL25_b-dom"/>
</dbReference>
<evidence type="ECO:0000256" key="2">
    <source>
        <dbReference type="ARBA" id="ARBA00022884"/>
    </source>
</evidence>
<feature type="compositionally biased region" description="Acidic residues" evidence="6">
    <location>
        <begin position="181"/>
        <end position="197"/>
    </location>
</feature>
<evidence type="ECO:0000256" key="6">
    <source>
        <dbReference type="SAM" id="MobiDB-lite"/>
    </source>
</evidence>
<protein>
    <recommendedName>
        <fullName evidence="5">Large ribosomal subunit protein bL25</fullName>
    </recommendedName>
    <alternativeName>
        <fullName evidence="5">General stress protein CTC</fullName>
    </alternativeName>
</protein>
<dbReference type="AlphaFoldDB" id="A0A2J9PNE7"/>
<evidence type="ECO:0000256" key="4">
    <source>
        <dbReference type="ARBA" id="ARBA00023274"/>
    </source>
</evidence>
<feature type="domain" description="Large ribosomal subunit protein bL25 beta" evidence="8">
    <location>
        <begin position="98"/>
        <end position="179"/>
    </location>
</feature>
<reference evidence="10" key="1">
    <citation type="submission" date="2017-12" db="EMBL/GenBank/DDBJ databases">
        <title>FDA dAtabase for Regulatory Grade micrObial Sequences (FDA-ARGOS): Supporting development and validation of Infectious Disease Dx tests.</title>
        <authorList>
            <person name="Hoffmann M."/>
            <person name="Allard M."/>
            <person name="Evans P."/>
            <person name="Brown E."/>
            <person name="Tallon L."/>
            <person name="Sadzewicz L."/>
            <person name="Sengamalay N."/>
            <person name="Ott S."/>
            <person name="Godinez A."/>
            <person name="Nagaraj S."/>
            <person name="Vavikolanu K."/>
            <person name="Aluvathingal J."/>
            <person name="Nadendla S."/>
            <person name="Sichtig H."/>
        </authorList>
    </citation>
    <scope>NUCLEOTIDE SEQUENCE [LARGE SCALE GENOMIC DNA]</scope>
    <source>
        <strain evidence="10">FDAARGOS_249</strain>
    </source>
</reference>
<gene>
    <name evidence="5" type="primary">rplY</name>
    <name evidence="5" type="synonym">ctc</name>
    <name evidence="9" type="ORF">A6J77_006355</name>
</gene>
<comment type="subunit">
    <text evidence="5">Part of the 50S ribosomal subunit; part of the 5S rRNA/L5/L18/L25 subcomplex. Contacts the 5S rRNA. Binds to the 5S rRNA independently of L5 and L18.</text>
</comment>